<evidence type="ECO:0000313" key="8">
    <source>
        <dbReference type="Proteomes" id="UP001583186"/>
    </source>
</evidence>
<feature type="transmembrane region" description="Helical" evidence="6">
    <location>
        <begin position="66"/>
        <end position="88"/>
    </location>
</feature>
<keyword evidence="4 6" id="KW-0472">Membrane</keyword>
<accession>A0ABR3ZK14</accession>
<dbReference type="PANTHER" id="PTHR23507">
    <property type="entry name" value="ZGC:174356"/>
    <property type="match status" value="1"/>
</dbReference>
<keyword evidence="8" id="KW-1185">Reference proteome</keyword>
<feature type="transmembrane region" description="Helical" evidence="6">
    <location>
        <begin position="180"/>
        <end position="206"/>
    </location>
</feature>
<keyword evidence="2 6" id="KW-0812">Transmembrane</keyword>
<evidence type="ECO:0008006" key="9">
    <source>
        <dbReference type="Google" id="ProtNLM"/>
    </source>
</evidence>
<comment type="caution">
    <text evidence="7">The sequence shown here is derived from an EMBL/GenBank/DDBJ whole genome shotgun (WGS) entry which is preliminary data.</text>
</comment>
<keyword evidence="3 6" id="KW-1133">Transmembrane helix</keyword>
<feature type="region of interest" description="Disordered" evidence="5">
    <location>
        <begin position="1"/>
        <end position="31"/>
    </location>
</feature>
<feature type="transmembrane region" description="Helical" evidence="6">
    <location>
        <begin position="354"/>
        <end position="376"/>
    </location>
</feature>
<proteinExistence type="predicted"/>
<dbReference type="Gene3D" id="1.20.1250.20">
    <property type="entry name" value="MFS general substrate transporter like domains"/>
    <property type="match status" value="2"/>
</dbReference>
<feature type="compositionally biased region" description="Low complexity" evidence="5">
    <location>
        <begin position="7"/>
        <end position="29"/>
    </location>
</feature>
<feature type="transmembrane region" description="Helical" evidence="6">
    <location>
        <begin position="576"/>
        <end position="595"/>
    </location>
</feature>
<name>A0ABR3ZK14_9PEZI</name>
<dbReference type="InterPro" id="IPR036259">
    <property type="entry name" value="MFS_trans_sf"/>
</dbReference>
<organism evidence="7 8">
    <name type="scientific">Sporothrix stenoceras</name>
    <dbReference type="NCBI Taxonomy" id="5173"/>
    <lineage>
        <taxon>Eukaryota</taxon>
        <taxon>Fungi</taxon>
        <taxon>Dikarya</taxon>
        <taxon>Ascomycota</taxon>
        <taxon>Pezizomycotina</taxon>
        <taxon>Sordariomycetes</taxon>
        <taxon>Sordariomycetidae</taxon>
        <taxon>Ophiostomatales</taxon>
        <taxon>Ophiostomataceae</taxon>
        <taxon>Sporothrix</taxon>
    </lineage>
</organism>
<sequence>MAASERTPLLSTASTTATSASTETTPTETDAALSRTLSKDGDNETTTADTTKQGWLASLWSPANRVLLAGFVISLSFSFTQVSIFYVFRLMECDVFYENHPPYTGTGDRCSRNEIASATAQQFSLLGIGTTFAGTWNLFISGQQVKRWGPRVALILQTSIPAIRVAAQIVGVYAGGQAGIWIIQVTQIITILGGPAGYILVVNTIAGEVVQPIERTALFGKLQGVIMLGVAIGFLLGGIVGDTYGIVRPFQTAFFLFIFSSFFARYAMPYISPESLSNPNAKTARKGGLAGFFEPLKVLLPQKIRLHSGRIANHYGVFFLCCGVFLGVLATGYAPTLLQMYATATFDFNQANNGWLMSGNGFVRAFFLIFLFPRIIDSGRAWFARLSRAERKAKRKARRASSSASAKKARKEDTKNYGTTTTTAVASSSSSSAAPTAVATPEITEIPTEPEQFDAPMGGLVEEEPILVRVSTAERRHLPVDVDEDDSDAEDAALAAADEEKAAYAFDLFFLRWSLLVDGIITAGAALATQGWHMYLMTVLLPFGSGSAPAAKGVITTMCPSSQRTDALNAITLVENVARLATLGVFGYIFSALAAIGQSQLTFYCNGAVAVIAMIVLMFSHFPPRDSELIDEDEEATEPIVAEA</sequence>
<dbReference type="Proteomes" id="UP001583186">
    <property type="component" value="Unassembled WGS sequence"/>
</dbReference>
<protein>
    <recommendedName>
        <fullName evidence="9">Major facilitator superfamily transporter</fullName>
    </recommendedName>
</protein>
<dbReference type="EMBL" id="JAWCUI010000008">
    <property type="protein sequence ID" value="KAL1901006.1"/>
    <property type="molecule type" value="Genomic_DNA"/>
</dbReference>
<evidence type="ECO:0000256" key="1">
    <source>
        <dbReference type="ARBA" id="ARBA00004141"/>
    </source>
</evidence>
<feature type="transmembrane region" description="Helical" evidence="6">
    <location>
        <begin position="123"/>
        <end position="140"/>
    </location>
</feature>
<evidence type="ECO:0000256" key="3">
    <source>
        <dbReference type="ARBA" id="ARBA00022989"/>
    </source>
</evidence>
<feature type="transmembrane region" description="Helical" evidence="6">
    <location>
        <begin position="509"/>
        <end position="528"/>
    </location>
</feature>
<feature type="region of interest" description="Disordered" evidence="5">
    <location>
        <begin position="394"/>
        <end position="439"/>
    </location>
</feature>
<evidence type="ECO:0000256" key="6">
    <source>
        <dbReference type="SAM" id="Phobius"/>
    </source>
</evidence>
<dbReference type="InterPro" id="IPR011701">
    <property type="entry name" value="MFS"/>
</dbReference>
<feature type="transmembrane region" description="Helical" evidence="6">
    <location>
        <begin position="315"/>
        <end position="334"/>
    </location>
</feature>
<evidence type="ECO:0000313" key="7">
    <source>
        <dbReference type="EMBL" id="KAL1901006.1"/>
    </source>
</evidence>
<evidence type="ECO:0000256" key="4">
    <source>
        <dbReference type="ARBA" id="ARBA00023136"/>
    </source>
</evidence>
<evidence type="ECO:0000256" key="5">
    <source>
        <dbReference type="SAM" id="MobiDB-lite"/>
    </source>
</evidence>
<feature type="transmembrane region" description="Helical" evidence="6">
    <location>
        <begin position="218"/>
        <end position="240"/>
    </location>
</feature>
<feature type="transmembrane region" description="Helical" evidence="6">
    <location>
        <begin position="601"/>
        <end position="619"/>
    </location>
</feature>
<dbReference type="Pfam" id="PF07690">
    <property type="entry name" value="MFS_1"/>
    <property type="match status" value="1"/>
</dbReference>
<feature type="transmembrane region" description="Helical" evidence="6">
    <location>
        <begin position="246"/>
        <end position="268"/>
    </location>
</feature>
<dbReference type="SUPFAM" id="SSF103473">
    <property type="entry name" value="MFS general substrate transporter"/>
    <property type="match status" value="2"/>
</dbReference>
<reference evidence="7 8" key="1">
    <citation type="journal article" date="2024" name="IMA Fungus">
        <title>IMA Genome - F19 : A genome assembly and annotation guide to empower mycologists, including annotated draft genome sequences of Ceratocystis pirilliformis, Diaporthe australafricana, Fusarium ophioides, Paecilomyces lecythidis, and Sporothrix stenoceras.</title>
        <authorList>
            <person name="Aylward J."/>
            <person name="Wilson A.M."/>
            <person name="Visagie C.M."/>
            <person name="Spraker J."/>
            <person name="Barnes I."/>
            <person name="Buitendag C."/>
            <person name="Ceriani C."/>
            <person name="Del Mar Angel L."/>
            <person name="du Plessis D."/>
            <person name="Fuchs T."/>
            <person name="Gasser K."/>
            <person name="Kramer D."/>
            <person name="Li W."/>
            <person name="Munsamy K."/>
            <person name="Piso A."/>
            <person name="Price J.L."/>
            <person name="Sonnekus B."/>
            <person name="Thomas C."/>
            <person name="van der Nest A."/>
            <person name="van Dijk A."/>
            <person name="van Heerden A."/>
            <person name="van Vuuren N."/>
            <person name="Yilmaz N."/>
            <person name="Duong T.A."/>
            <person name="van der Merwe N.A."/>
            <person name="Wingfield M.J."/>
            <person name="Wingfield B.D."/>
        </authorList>
    </citation>
    <scope>NUCLEOTIDE SEQUENCE [LARGE SCALE GENOMIC DNA]</scope>
    <source>
        <strain evidence="7 8">CMW 5346</strain>
    </source>
</reference>
<feature type="compositionally biased region" description="Low complexity" evidence="5">
    <location>
        <begin position="419"/>
        <end position="439"/>
    </location>
</feature>
<feature type="transmembrane region" description="Helical" evidence="6">
    <location>
        <begin position="152"/>
        <end position="174"/>
    </location>
</feature>
<dbReference type="PANTHER" id="PTHR23507:SF13">
    <property type="entry name" value="MFS GENERAL SUBSTRATE TRANSPORTER"/>
    <property type="match status" value="1"/>
</dbReference>
<gene>
    <name evidence="7" type="ORF">Sste5346_002070</name>
</gene>
<comment type="subcellular location">
    <subcellularLocation>
        <location evidence="1">Membrane</location>
        <topology evidence="1">Multi-pass membrane protein</topology>
    </subcellularLocation>
</comment>
<evidence type="ECO:0000256" key="2">
    <source>
        <dbReference type="ARBA" id="ARBA00022692"/>
    </source>
</evidence>